<organism evidence="2 3">
    <name type="scientific">Acropora cervicornis</name>
    <name type="common">Staghorn coral</name>
    <dbReference type="NCBI Taxonomy" id="6130"/>
    <lineage>
        <taxon>Eukaryota</taxon>
        <taxon>Metazoa</taxon>
        <taxon>Cnidaria</taxon>
        <taxon>Anthozoa</taxon>
        <taxon>Hexacorallia</taxon>
        <taxon>Scleractinia</taxon>
        <taxon>Astrocoeniina</taxon>
        <taxon>Acroporidae</taxon>
        <taxon>Acropora</taxon>
    </lineage>
</organism>
<accession>A0AAD9QE18</accession>
<keyword evidence="1" id="KW-0472">Membrane</keyword>
<keyword evidence="1" id="KW-0812">Transmembrane</keyword>
<feature type="transmembrane region" description="Helical" evidence="1">
    <location>
        <begin position="52"/>
        <end position="71"/>
    </location>
</feature>
<dbReference type="AlphaFoldDB" id="A0AAD9QE18"/>
<proteinExistence type="predicted"/>
<evidence type="ECO:0000313" key="2">
    <source>
        <dbReference type="EMBL" id="KAK2559500.1"/>
    </source>
</evidence>
<reference evidence="2" key="2">
    <citation type="journal article" date="2023" name="Science">
        <title>Genomic signatures of disease resistance in endangered staghorn corals.</title>
        <authorList>
            <person name="Vollmer S.V."/>
            <person name="Selwyn J.D."/>
            <person name="Despard B.A."/>
            <person name="Roesel C.L."/>
        </authorList>
    </citation>
    <scope>NUCLEOTIDE SEQUENCE</scope>
    <source>
        <strain evidence="2">K2</strain>
    </source>
</reference>
<name>A0AAD9QE18_ACRCE</name>
<dbReference type="EMBL" id="JARQWQ010000040">
    <property type="protein sequence ID" value="KAK2559500.1"/>
    <property type="molecule type" value="Genomic_DNA"/>
</dbReference>
<keyword evidence="3" id="KW-1185">Reference proteome</keyword>
<evidence type="ECO:0000256" key="1">
    <source>
        <dbReference type="SAM" id="Phobius"/>
    </source>
</evidence>
<gene>
    <name evidence="2" type="ORF">P5673_018146</name>
</gene>
<reference evidence="2" key="1">
    <citation type="journal article" date="2023" name="G3 (Bethesda)">
        <title>Whole genome assembly and annotation of the endangered Caribbean coral Acropora cervicornis.</title>
        <authorList>
            <person name="Selwyn J.D."/>
            <person name="Vollmer S.V."/>
        </authorList>
    </citation>
    <scope>NUCLEOTIDE SEQUENCE</scope>
    <source>
        <strain evidence="2">K2</strain>
    </source>
</reference>
<keyword evidence="1" id="KW-1133">Transmembrane helix</keyword>
<sequence>MKSLKENFKMEEVLVSIRPSERPYLTFLQLYSVSYSPLSLKKLASDNYVKSLDFNILIGEMFGWLFAIYIYKVKVYLDISPKN</sequence>
<dbReference type="Proteomes" id="UP001249851">
    <property type="component" value="Unassembled WGS sequence"/>
</dbReference>
<comment type="caution">
    <text evidence="2">The sequence shown here is derived from an EMBL/GenBank/DDBJ whole genome shotgun (WGS) entry which is preliminary data.</text>
</comment>
<evidence type="ECO:0000313" key="3">
    <source>
        <dbReference type="Proteomes" id="UP001249851"/>
    </source>
</evidence>
<protein>
    <submittedName>
        <fullName evidence="2">Uncharacterized protein</fullName>
    </submittedName>
</protein>